<dbReference type="PIRSF" id="PIRSF035427">
    <property type="entry name" value="All2852"/>
    <property type="match status" value="1"/>
</dbReference>
<evidence type="ECO:0000313" key="7">
    <source>
        <dbReference type="Proteomes" id="UP000318453"/>
    </source>
</evidence>
<organism evidence="6 7">
    <name type="scientific">Euhalothece natronophila Z-M001</name>
    <dbReference type="NCBI Taxonomy" id="522448"/>
    <lineage>
        <taxon>Bacteria</taxon>
        <taxon>Bacillati</taxon>
        <taxon>Cyanobacteriota</taxon>
        <taxon>Cyanophyceae</taxon>
        <taxon>Oscillatoriophycideae</taxon>
        <taxon>Chroococcales</taxon>
        <taxon>Halothecacae</taxon>
        <taxon>Halothece cluster</taxon>
        <taxon>Euhalothece</taxon>
    </lineage>
</organism>
<proteinExistence type="inferred from homology"/>
<dbReference type="RefSeq" id="WP_146294895.1">
    <property type="nucleotide sequence ID" value="NZ_CP042326.1"/>
</dbReference>
<feature type="domain" description="Calcineurin-like phosphoesterase" evidence="5">
    <location>
        <begin position="5"/>
        <end position="226"/>
    </location>
</feature>
<dbReference type="PANTHER" id="PTHR42988:SF2">
    <property type="entry name" value="CYCLIC NUCLEOTIDE PHOSPHODIESTERASE CBUA0032-RELATED"/>
    <property type="match status" value="1"/>
</dbReference>
<dbReference type="GO" id="GO:0046872">
    <property type="term" value="F:metal ion binding"/>
    <property type="evidence" value="ECO:0007669"/>
    <property type="project" value="UniProtKB-KW"/>
</dbReference>
<evidence type="ECO:0000256" key="1">
    <source>
        <dbReference type="ARBA" id="ARBA00022723"/>
    </source>
</evidence>
<evidence type="ECO:0000259" key="5">
    <source>
        <dbReference type="Pfam" id="PF00149"/>
    </source>
</evidence>
<dbReference type="Pfam" id="PF00149">
    <property type="entry name" value="Metallophos"/>
    <property type="match status" value="1"/>
</dbReference>
<comment type="similarity">
    <text evidence="4">Belongs to the cyclic nucleotide phosphodiesterase class-III family.</text>
</comment>
<evidence type="ECO:0000256" key="2">
    <source>
        <dbReference type="ARBA" id="ARBA00022801"/>
    </source>
</evidence>
<dbReference type="InterPro" id="IPR011239">
    <property type="entry name" value="Pesterase_cyn"/>
</dbReference>
<dbReference type="Gene3D" id="3.60.21.10">
    <property type="match status" value="1"/>
</dbReference>
<dbReference type="OrthoDB" id="2036332at2"/>
<keyword evidence="7" id="KW-1185">Reference proteome</keyword>
<gene>
    <name evidence="6" type="ORF">FRE64_04700</name>
</gene>
<sequence>MSFNFRFGIASDLHIALEQTIFHHSKRFHLAEVSIPAFKEVIAHLKTLDLDFLLLPGDLTQDGEPENHQWLSDYLQTLPFPVYVIPGNHDIPTLSGENPGKNPAIPSHIFPEYYPHCGYNNTDQHYYTCELQPGVQLVALNSNIFDNDGKQLGRLDDKQLLWLETLLPKLENKLVLVMIHHNVIEHFPGQATYPLSRRYMLDNADSLKTLLHRYGINLMFTGHLHVQDIAKEGDLYEVTTGSLVSYPHPYRVIEIEGKSCNNWEVNIESHWVKTLPGWDDLLHFSREWMANRADPFIGRLLTNPPLNLSEQEASQLMPELKYLWADIAQGDAVFSFPNLPPKVREFFEQFSEEDKLKRDQISDNQTRFSLKN</sequence>
<evidence type="ECO:0000313" key="6">
    <source>
        <dbReference type="EMBL" id="QDZ39291.1"/>
    </source>
</evidence>
<reference evidence="6" key="1">
    <citation type="submission" date="2019-08" db="EMBL/GenBank/DDBJ databases">
        <title>Carotenoids and Carotenoid Binding Proteins in the Halophilic Cyanobacterium Euhalothece sp. ZM00.</title>
        <authorList>
            <person name="Cho S.M."/>
            <person name="Song J.Y."/>
            <person name="Park Y.-I."/>
        </authorList>
    </citation>
    <scope>NUCLEOTIDE SEQUENCE [LARGE SCALE GENOMIC DNA]</scope>
    <source>
        <strain evidence="6">Z-M001</strain>
    </source>
</reference>
<dbReference type="GO" id="GO:0016787">
    <property type="term" value="F:hydrolase activity"/>
    <property type="evidence" value="ECO:0007669"/>
    <property type="project" value="UniProtKB-KW"/>
</dbReference>
<dbReference type="InterPro" id="IPR004843">
    <property type="entry name" value="Calcineurin-like_PHP"/>
</dbReference>
<dbReference type="PANTHER" id="PTHR42988">
    <property type="entry name" value="PHOSPHOHYDROLASE"/>
    <property type="match status" value="1"/>
</dbReference>
<keyword evidence="3" id="KW-0408">Iron</keyword>
<dbReference type="KEGG" id="enn:FRE64_04700"/>
<protein>
    <submittedName>
        <fullName evidence="6">Metallophosphoesterase</fullName>
    </submittedName>
</protein>
<dbReference type="InterPro" id="IPR029052">
    <property type="entry name" value="Metallo-depent_PP-like"/>
</dbReference>
<evidence type="ECO:0000256" key="4">
    <source>
        <dbReference type="ARBA" id="ARBA00025742"/>
    </source>
</evidence>
<name>A0A5B8NL85_9CHRO</name>
<dbReference type="SUPFAM" id="SSF56300">
    <property type="entry name" value="Metallo-dependent phosphatases"/>
    <property type="match status" value="1"/>
</dbReference>
<accession>A0A5B8NL85</accession>
<evidence type="ECO:0000256" key="3">
    <source>
        <dbReference type="ARBA" id="ARBA00023004"/>
    </source>
</evidence>
<dbReference type="EMBL" id="CP042326">
    <property type="protein sequence ID" value="QDZ39291.1"/>
    <property type="molecule type" value="Genomic_DNA"/>
</dbReference>
<keyword evidence="2" id="KW-0378">Hydrolase</keyword>
<dbReference type="InterPro" id="IPR050884">
    <property type="entry name" value="CNP_phosphodiesterase-III"/>
</dbReference>
<keyword evidence="1" id="KW-0479">Metal-binding</keyword>
<dbReference type="Proteomes" id="UP000318453">
    <property type="component" value="Chromosome"/>
</dbReference>
<dbReference type="AlphaFoldDB" id="A0A5B8NL85"/>